<protein>
    <submittedName>
        <fullName evidence="1">Uncharacterized protein</fullName>
    </submittedName>
</protein>
<dbReference type="AlphaFoldDB" id="A0A327VMA3"/>
<reference evidence="1 2" key="1">
    <citation type="submission" date="2018-06" db="EMBL/GenBank/DDBJ databases">
        <title>Genomic Encyclopedia of Archaeal and Bacterial Type Strains, Phase II (KMG-II): from individual species to whole genera.</title>
        <authorList>
            <person name="Goeker M."/>
        </authorList>
    </citation>
    <scope>NUCLEOTIDE SEQUENCE [LARGE SCALE GENOMIC DNA]</scope>
    <source>
        <strain evidence="1 2">DSM 29821</strain>
    </source>
</reference>
<keyword evidence="2" id="KW-1185">Reference proteome</keyword>
<name>A0A327VMA3_9BACT</name>
<evidence type="ECO:0000313" key="2">
    <source>
        <dbReference type="Proteomes" id="UP000249819"/>
    </source>
</evidence>
<gene>
    <name evidence="1" type="ORF">CLV59_111110</name>
</gene>
<sequence>MKKVKEKSAKKMLFVEKMPQIAAGCVIGCMFSRFF</sequence>
<evidence type="ECO:0000313" key="1">
    <source>
        <dbReference type="EMBL" id="RAJ73991.1"/>
    </source>
</evidence>
<comment type="caution">
    <text evidence="1">The sequence shown here is derived from an EMBL/GenBank/DDBJ whole genome shotgun (WGS) entry which is preliminary data.</text>
</comment>
<organism evidence="1 2">
    <name type="scientific">Chitinophaga dinghuensis</name>
    <dbReference type="NCBI Taxonomy" id="1539050"/>
    <lineage>
        <taxon>Bacteria</taxon>
        <taxon>Pseudomonadati</taxon>
        <taxon>Bacteroidota</taxon>
        <taxon>Chitinophagia</taxon>
        <taxon>Chitinophagales</taxon>
        <taxon>Chitinophagaceae</taxon>
        <taxon>Chitinophaga</taxon>
    </lineage>
</organism>
<accession>A0A327VMA3</accession>
<dbReference type="EMBL" id="QLMA01000011">
    <property type="protein sequence ID" value="RAJ73991.1"/>
    <property type="molecule type" value="Genomic_DNA"/>
</dbReference>
<dbReference type="Proteomes" id="UP000249819">
    <property type="component" value="Unassembled WGS sequence"/>
</dbReference>
<proteinExistence type="predicted"/>